<gene>
    <name evidence="1" type="ORF">MVI01_60160</name>
</gene>
<dbReference type="AlphaFoldDB" id="A0A511HKX9"/>
<evidence type="ECO:0000313" key="2">
    <source>
        <dbReference type="Proteomes" id="UP000321224"/>
    </source>
</evidence>
<accession>A0A511HKX9</accession>
<comment type="caution">
    <text evidence="1">The sequence shown here is derived from an EMBL/GenBank/DDBJ whole genome shotgun (WGS) entry which is preliminary data.</text>
</comment>
<reference evidence="1 2" key="1">
    <citation type="submission" date="2019-07" db="EMBL/GenBank/DDBJ databases">
        <title>Whole genome shotgun sequence of Myxococcus virescens NBRC 100334.</title>
        <authorList>
            <person name="Hosoyama A."/>
            <person name="Uohara A."/>
            <person name="Ohji S."/>
            <person name="Ichikawa N."/>
        </authorList>
    </citation>
    <scope>NUCLEOTIDE SEQUENCE [LARGE SCALE GENOMIC DNA]</scope>
    <source>
        <strain evidence="1 2">NBRC 100334</strain>
    </source>
</reference>
<proteinExistence type="predicted"/>
<dbReference type="EMBL" id="BJVY01000044">
    <property type="protein sequence ID" value="GEL74232.1"/>
    <property type="molecule type" value="Genomic_DNA"/>
</dbReference>
<sequence>MGGAGRGPPAVTPGPGWKKRSVHARLFPTRHFPAPRVEQGCHPQVVPGGYIGGMVPRQVDGSGVISGVTVSQRGKFTQGSPSCRASGHWDVLLRPRVTLPGVGPKQGGALHMCVRSLVVADLPATPLGGQA</sequence>
<evidence type="ECO:0000313" key="1">
    <source>
        <dbReference type="EMBL" id="GEL74232.1"/>
    </source>
</evidence>
<organism evidence="1 2">
    <name type="scientific">Myxococcus virescens</name>
    <dbReference type="NCBI Taxonomy" id="83456"/>
    <lineage>
        <taxon>Bacteria</taxon>
        <taxon>Pseudomonadati</taxon>
        <taxon>Myxococcota</taxon>
        <taxon>Myxococcia</taxon>
        <taxon>Myxococcales</taxon>
        <taxon>Cystobacterineae</taxon>
        <taxon>Myxococcaceae</taxon>
        <taxon>Myxococcus</taxon>
    </lineage>
</organism>
<dbReference type="Proteomes" id="UP000321224">
    <property type="component" value="Unassembled WGS sequence"/>
</dbReference>
<name>A0A511HKX9_9BACT</name>
<protein>
    <submittedName>
        <fullName evidence="1">Uncharacterized protein</fullName>
    </submittedName>
</protein>